<comment type="caution">
    <text evidence="1">The sequence shown here is derived from an EMBL/GenBank/DDBJ whole genome shotgun (WGS) entry which is preliminary data.</text>
</comment>
<name>A0A0F8X4X3_9ZZZZ</name>
<dbReference type="AlphaFoldDB" id="A0A0F8X4X3"/>
<evidence type="ECO:0000313" key="1">
    <source>
        <dbReference type="EMBL" id="KKK64162.1"/>
    </source>
</evidence>
<gene>
    <name evidence="1" type="ORF">LCGC14_2987010</name>
</gene>
<accession>A0A0F8X4X3</accession>
<dbReference type="EMBL" id="LAZR01061151">
    <property type="protein sequence ID" value="KKK64162.1"/>
    <property type="molecule type" value="Genomic_DNA"/>
</dbReference>
<feature type="non-terminal residue" evidence="1">
    <location>
        <position position="1"/>
    </location>
</feature>
<organism evidence="1">
    <name type="scientific">marine sediment metagenome</name>
    <dbReference type="NCBI Taxonomy" id="412755"/>
    <lineage>
        <taxon>unclassified sequences</taxon>
        <taxon>metagenomes</taxon>
        <taxon>ecological metagenomes</taxon>
    </lineage>
</organism>
<reference evidence="1" key="1">
    <citation type="journal article" date="2015" name="Nature">
        <title>Complex archaea that bridge the gap between prokaryotes and eukaryotes.</title>
        <authorList>
            <person name="Spang A."/>
            <person name="Saw J.H."/>
            <person name="Jorgensen S.L."/>
            <person name="Zaremba-Niedzwiedzka K."/>
            <person name="Martijn J."/>
            <person name="Lind A.E."/>
            <person name="van Eijk R."/>
            <person name="Schleper C."/>
            <person name="Guy L."/>
            <person name="Ettema T.J."/>
        </authorList>
    </citation>
    <scope>NUCLEOTIDE SEQUENCE</scope>
</reference>
<proteinExistence type="predicted"/>
<protein>
    <submittedName>
        <fullName evidence="1">Uncharacterized protein</fullName>
    </submittedName>
</protein>
<sequence length="92" mass="10128">VVRLHEGVPSGRSVFRRHPCSKSEVRHADSSRQVELVAQRRAPAYAEVVELADTYVLGTYAFGLVGSIPTFSTLFLSDCLSGNLGETEYIQE</sequence>